<dbReference type="InterPro" id="IPR036291">
    <property type="entry name" value="NAD(P)-bd_dom_sf"/>
</dbReference>
<evidence type="ECO:0000313" key="4">
    <source>
        <dbReference type="Proteomes" id="UP000019063"/>
    </source>
</evidence>
<dbReference type="InterPro" id="IPR020904">
    <property type="entry name" value="Sc_DH/Rdtase_CS"/>
</dbReference>
<reference evidence="3 4" key="1">
    <citation type="journal article" date="2014" name="Antonie Van Leeuwenhoek">
        <title>Roseivivax atlanticus sp. nov., isolated from surface seawater of the Atlantic Ocean.</title>
        <authorList>
            <person name="Li G."/>
            <person name="Lai Q."/>
            <person name="Liu X."/>
            <person name="Sun F."/>
            <person name="Shao Z."/>
        </authorList>
    </citation>
    <scope>NUCLEOTIDE SEQUENCE [LARGE SCALE GENOMIC DNA]</scope>
    <source>
        <strain evidence="3 4">22II-s10s</strain>
    </source>
</reference>
<keyword evidence="4" id="KW-1185">Reference proteome</keyword>
<dbReference type="PRINTS" id="PR00081">
    <property type="entry name" value="GDHRDH"/>
</dbReference>
<dbReference type="STRING" id="1379903.ATO8_11384"/>
<comment type="similarity">
    <text evidence="1">Belongs to the short-chain dehydrogenases/reductases (SDR) family.</text>
</comment>
<dbReference type="Gene3D" id="3.40.50.720">
    <property type="entry name" value="NAD(P)-binding Rossmann-like Domain"/>
    <property type="match status" value="1"/>
</dbReference>
<name>W4HIP7_9RHOB</name>
<evidence type="ECO:0000256" key="1">
    <source>
        <dbReference type="ARBA" id="ARBA00006484"/>
    </source>
</evidence>
<dbReference type="AlphaFoldDB" id="W4HIP7"/>
<organism evidence="3 4">
    <name type="scientific">Roseivivax marinus</name>
    <dbReference type="NCBI Taxonomy" id="1379903"/>
    <lineage>
        <taxon>Bacteria</taxon>
        <taxon>Pseudomonadati</taxon>
        <taxon>Pseudomonadota</taxon>
        <taxon>Alphaproteobacteria</taxon>
        <taxon>Rhodobacterales</taxon>
        <taxon>Roseobacteraceae</taxon>
        <taxon>Roseivivax</taxon>
    </lineage>
</organism>
<evidence type="ECO:0000256" key="2">
    <source>
        <dbReference type="ARBA" id="ARBA00023002"/>
    </source>
</evidence>
<dbReference type="SUPFAM" id="SSF51735">
    <property type="entry name" value="NAD(P)-binding Rossmann-fold domains"/>
    <property type="match status" value="1"/>
</dbReference>
<dbReference type="PANTHER" id="PTHR24321">
    <property type="entry name" value="DEHYDROGENASES, SHORT CHAIN"/>
    <property type="match status" value="1"/>
</dbReference>
<protein>
    <submittedName>
        <fullName evidence="3">3-oxoacyl-ACP reductase</fullName>
    </submittedName>
</protein>
<accession>W4HIP7</accession>
<sequence length="254" mass="26328">MTRFADKTAIVTGAASGIGAATARRLSGEGANVMLVDADAGGLNRVAADLPAERTRTLAGDISREDVNARVVADACETFGGVNILVPNAGIAVKGTIGDLPTEDFRRVIETNLFGTHLAMKHAWSALRTRHGCVVVTDSVSGIRGDWGAFAYNTSKGAITNLVRATALDYRTHGVRVNAVAPGFTRTGMTADHVDDPDYLADMLPRIPMGRAGEAEEVAAAIAWLASDDASFVNGVILPVDGGTTASNGQPPLG</sequence>
<dbReference type="PANTHER" id="PTHR24321:SF15">
    <property type="entry name" value="OXIDOREDUCTASE UCPA"/>
    <property type="match status" value="1"/>
</dbReference>
<evidence type="ECO:0000313" key="3">
    <source>
        <dbReference type="EMBL" id="ETW12617.1"/>
    </source>
</evidence>
<dbReference type="Pfam" id="PF13561">
    <property type="entry name" value="adh_short_C2"/>
    <property type="match status" value="1"/>
</dbReference>
<dbReference type="PROSITE" id="PS00061">
    <property type="entry name" value="ADH_SHORT"/>
    <property type="match status" value="1"/>
</dbReference>
<dbReference type="PRINTS" id="PR00080">
    <property type="entry name" value="SDRFAMILY"/>
</dbReference>
<dbReference type="RefSeq" id="WP_051487717.1">
    <property type="nucleotide sequence ID" value="NZ_AQQW01000006.1"/>
</dbReference>
<dbReference type="GO" id="GO:0016491">
    <property type="term" value="F:oxidoreductase activity"/>
    <property type="evidence" value="ECO:0007669"/>
    <property type="project" value="UniProtKB-KW"/>
</dbReference>
<proteinExistence type="inferred from homology"/>
<dbReference type="NCBIfam" id="NF005559">
    <property type="entry name" value="PRK07231.1"/>
    <property type="match status" value="1"/>
</dbReference>
<dbReference type="FunFam" id="3.40.50.720:FF:000084">
    <property type="entry name" value="Short-chain dehydrogenase reductase"/>
    <property type="match status" value="1"/>
</dbReference>
<dbReference type="CDD" id="cd05233">
    <property type="entry name" value="SDR_c"/>
    <property type="match status" value="1"/>
</dbReference>
<dbReference type="Proteomes" id="UP000019063">
    <property type="component" value="Unassembled WGS sequence"/>
</dbReference>
<gene>
    <name evidence="3" type="ORF">ATO8_11384</name>
</gene>
<dbReference type="EMBL" id="AQQW01000006">
    <property type="protein sequence ID" value="ETW12617.1"/>
    <property type="molecule type" value="Genomic_DNA"/>
</dbReference>
<comment type="caution">
    <text evidence="3">The sequence shown here is derived from an EMBL/GenBank/DDBJ whole genome shotgun (WGS) entry which is preliminary data.</text>
</comment>
<keyword evidence="2" id="KW-0560">Oxidoreductase</keyword>
<dbReference type="eggNOG" id="COG1028">
    <property type="taxonomic scope" value="Bacteria"/>
</dbReference>
<dbReference type="PATRIC" id="fig|1317118.6.peg.2344"/>
<dbReference type="InterPro" id="IPR002347">
    <property type="entry name" value="SDR_fam"/>
</dbReference>